<comment type="caution">
    <text evidence="3">The sequence shown here is derived from an EMBL/GenBank/DDBJ whole genome shotgun (WGS) entry which is preliminary data.</text>
</comment>
<accession>A0ABS4DRA8</accession>
<feature type="domain" description="N-acetyltransferase" evidence="2">
    <location>
        <begin position="47"/>
        <end position="202"/>
    </location>
</feature>
<name>A0ABS4DRA8_9GAMM</name>
<dbReference type="Gene3D" id="3.40.630.30">
    <property type="match status" value="1"/>
</dbReference>
<feature type="region of interest" description="Disordered" evidence="1">
    <location>
        <begin position="1"/>
        <end position="23"/>
    </location>
</feature>
<dbReference type="InterPro" id="IPR000182">
    <property type="entry name" value="GNAT_dom"/>
</dbReference>
<keyword evidence="4" id="KW-1185">Reference proteome</keyword>
<evidence type="ECO:0000259" key="2">
    <source>
        <dbReference type="PROSITE" id="PS51186"/>
    </source>
</evidence>
<dbReference type="EMBL" id="JAGJRS010000034">
    <property type="protein sequence ID" value="MBP1475598.1"/>
    <property type="molecule type" value="Genomic_DNA"/>
</dbReference>
<dbReference type="SUPFAM" id="SSF55729">
    <property type="entry name" value="Acyl-CoA N-acyltransferases (Nat)"/>
    <property type="match status" value="1"/>
</dbReference>
<evidence type="ECO:0000313" key="3">
    <source>
        <dbReference type="EMBL" id="MBP1475598.1"/>
    </source>
</evidence>
<gene>
    <name evidence="3" type="ORF">J7I44_14905</name>
</gene>
<organism evidence="3 4">
    <name type="scientific">Frateuria flava</name>
    <dbReference type="NCBI Taxonomy" id="2821489"/>
    <lineage>
        <taxon>Bacteria</taxon>
        <taxon>Pseudomonadati</taxon>
        <taxon>Pseudomonadota</taxon>
        <taxon>Gammaproteobacteria</taxon>
        <taxon>Lysobacterales</taxon>
        <taxon>Rhodanobacteraceae</taxon>
        <taxon>Frateuria</taxon>
    </lineage>
</organism>
<evidence type="ECO:0000313" key="4">
    <source>
        <dbReference type="Proteomes" id="UP000823790"/>
    </source>
</evidence>
<dbReference type="PROSITE" id="PS51186">
    <property type="entry name" value="GNAT"/>
    <property type="match status" value="1"/>
</dbReference>
<dbReference type="Pfam" id="PF00583">
    <property type="entry name" value="Acetyltransf_1"/>
    <property type="match status" value="1"/>
</dbReference>
<proteinExistence type="predicted"/>
<reference evidence="3 4" key="1">
    <citation type="submission" date="2021-04" db="EMBL/GenBank/DDBJ databases">
        <authorList>
            <person name="Huq M.A."/>
        </authorList>
    </citation>
    <scope>NUCLEOTIDE SEQUENCE [LARGE SCALE GENOMIC DNA]</scope>
    <source>
        <strain evidence="3 4">MAH-13</strain>
    </source>
</reference>
<dbReference type="Proteomes" id="UP000823790">
    <property type="component" value="Unassembled WGS sequence"/>
</dbReference>
<sequence length="202" mass="22541">MNIQPAIDFASPTRSTPLPPPASQRFARAEALPATGEPVVTRDGRVLHLRPIEPGDVAALRRCFTRLPAEDIRRRFLHTLTELPEPMARRLCHIDPDTEAAFVLVDDNVSPAELRGVGRVFIDAATDTAEFSVLVEREWTRLGLGAELMHRLVATCRERGLAELWGYVLVENRPMLRLCSELGFTSRMVPDEPGVAQITLRL</sequence>
<dbReference type="CDD" id="cd04301">
    <property type="entry name" value="NAT_SF"/>
    <property type="match status" value="1"/>
</dbReference>
<dbReference type="InterPro" id="IPR016181">
    <property type="entry name" value="Acyl_CoA_acyltransferase"/>
</dbReference>
<evidence type="ECO:0000256" key="1">
    <source>
        <dbReference type="SAM" id="MobiDB-lite"/>
    </source>
</evidence>
<protein>
    <submittedName>
        <fullName evidence="3">GNAT family N-acetyltransferase</fullName>
    </submittedName>
</protein>